<comment type="caution">
    <text evidence="1">The sequence shown here is derived from an EMBL/GenBank/DDBJ whole genome shotgun (WGS) entry which is preliminary data.</text>
</comment>
<proteinExistence type="predicted"/>
<reference evidence="1" key="1">
    <citation type="submission" date="2022-05" db="EMBL/GenBank/DDBJ databases">
        <title>Comparative genomics of Staphylococcus equorum isolates.</title>
        <authorList>
            <person name="Luelf R.H."/>
        </authorList>
    </citation>
    <scope>NUCLEOTIDE SEQUENCE</scope>
    <source>
        <strain evidence="1">TMW 2.2343</strain>
    </source>
</reference>
<dbReference type="AlphaFoldDB" id="A0A9X4L9C0"/>
<protein>
    <submittedName>
        <fullName evidence="1">Uncharacterized protein</fullName>
    </submittedName>
</protein>
<dbReference type="RefSeq" id="WP_277580662.1">
    <property type="nucleotide sequence ID" value="NZ_JAMBPV010000002.1"/>
</dbReference>
<evidence type="ECO:0000313" key="1">
    <source>
        <dbReference type="EMBL" id="MDG0858497.1"/>
    </source>
</evidence>
<gene>
    <name evidence="1" type="ORF">M4L21_04075</name>
</gene>
<dbReference type="Proteomes" id="UP001152302">
    <property type="component" value="Unassembled WGS sequence"/>
</dbReference>
<accession>A0A9X4L9C0</accession>
<evidence type="ECO:0000313" key="2">
    <source>
        <dbReference type="Proteomes" id="UP001152302"/>
    </source>
</evidence>
<dbReference type="EMBL" id="JAMBPX010000002">
    <property type="protein sequence ID" value="MDG0858497.1"/>
    <property type="molecule type" value="Genomic_DNA"/>
</dbReference>
<organism evidence="1 2">
    <name type="scientific">Staphylococcus equorum</name>
    <dbReference type="NCBI Taxonomy" id="246432"/>
    <lineage>
        <taxon>Bacteria</taxon>
        <taxon>Bacillati</taxon>
        <taxon>Bacillota</taxon>
        <taxon>Bacilli</taxon>
        <taxon>Bacillales</taxon>
        <taxon>Staphylococcaceae</taxon>
        <taxon>Staphylococcus</taxon>
    </lineage>
</organism>
<sequence length="70" mass="8276">MKKLKFETTFDNIQIEDFKLDFEEKEIKDVEKEMFGEMDTKTITTTRRFITKITCRGSCTCNCTSVCFAR</sequence>
<name>A0A9X4L9C0_9STAP</name>